<sequence>MLYPFEIKKKLNKFATLLLAAHSDFQLVTVKNKKYYVHRYEGKIN</sequence>
<reference evidence="1 2" key="1">
    <citation type="submission" date="2009-01" db="EMBL/GenBank/DDBJ databases">
        <authorList>
            <person name="Fulton L."/>
            <person name="Clifton S."/>
            <person name="Fulton B."/>
            <person name="Xu J."/>
            <person name="Minx P."/>
            <person name="Pepin K.H."/>
            <person name="Johnson M."/>
            <person name="Bhonagiri V."/>
            <person name="Nash W.E."/>
            <person name="Mardis E.R."/>
            <person name="Wilson R.K."/>
        </authorList>
    </citation>
    <scope>NUCLEOTIDE SEQUENCE [LARGE SCALE GENOMIC DNA]</scope>
    <source>
        <strain evidence="1 2">DSM 3353</strain>
    </source>
</reference>
<proteinExistence type="predicted"/>
<name>C0ESX3_9FIRM</name>
<evidence type="ECO:0000313" key="2">
    <source>
        <dbReference type="Proteomes" id="UP000003174"/>
    </source>
</evidence>
<evidence type="ECO:0000313" key="1">
    <source>
        <dbReference type="EMBL" id="EEG37715.1"/>
    </source>
</evidence>
<dbReference type="EMBL" id="ACEP01000029">
    <property type="protein sequence ID" value="EEG37715.1"/>
    <property type="molecule type" value="Genomic_DNA"/>
</dbReference>
<accession>C0ESX3</accession>
<comment type="caution">
    <text evidence="1">The sequence shown here is derived from an EMBL/GenBank/DDBJ whole genome shotgun (WGS) entry which is preliminary data.</text>
</comment>
<protein>
    <submittedName>
        <fullName evidence="1">Uncharacterized protein</fullName>
    </submittedName>
</protein>
<dbReference type="Proteomes" id="UP000003174">
    <property type="component" value="Unassembled WGS sequence"/>
</dbReference>
<reference evidence="1 2" key="2">
    <citation type="submission" date="2009-02" db="EMBL/GenBank/DDBJ databases">
        <title>Draft genome sequence of Eubacterium hallii (DSM 3353).</title>
        <authorList>
            <person name="Sudarsanam P."/>
            <person name="Ley R."/>
            <person name="Guruge J."/>
            <person name="Turnbaugh P.J."/>
            <person name="Mahowald M."/>
            <person name="Liep D."/>
            <person name="Gordon J."/>
        </authorList>
    </citation>
    <scope>NUCLEOTIDE SEQUENCE [LARGE SCALE GENOMIC DNA]</scope>
    <source>
        <strain evidence="1 2">DSM 3353</strain>
    </source>
</reference>
<organism evidence="1 2">
    <name type="scientific">Anaerobutyricum hallii DSM 3353</name>
    <dbReference type="NCBI Taxonomy" id="411469"/>
    <lineage>
        <taxon>Bacteria</taxon>
        <taxon>Bacillati</taxon>
        <taxon>Bacillota</taxon>
        <taxon>Clostridia</taxon>
        <taxon>Lachnospirales</taxon>
        <taxon>Lachnospiraceae</taxon>
        <taxon>Anaerobutyricum</taxon>
    </lineage>
</organism>
<gene>
    <name evidence="1" type="ORF">EUBHAL_00496</name>
</gene>
<dbReference type="AlphaFoldDB" id="C0ESX3"/>